<dbReference type="SUPFAM" id="SSF56672">
    <property type="entry name" value="DNA/RNA polymerases"/>
    <property type="match status" value="1"/>
</dbReference>
<evidence type="ECO:0000313" key="3">
    <source>
        <dbReference type="Proteomes" id="UP001234989"/>
    </source>
</evidence>
<dbReference type="AlphaFoldDB" id="A0AAF0THU0"/>
<dbReference type="FunFam" id="3.30.70.270:FF:000020">
    <property type="entry name" value="Transposon Tf2-6 polyprotein-like Protein"/>
    <property type="match status" value="1"/>
</dbReference>
<dbReference type="InterPro" id="IPR043128">
    <property type="entry name" value="Rev_trsase/Diguanyl_cyclase"/>
</dbReference>
<reference evidence="2" key="1">
    <citation type="submission" date="2023-08" db="EMBL/GenBank/DDBJ databases">
        <title>A de novo genome assembly of Solanum verrucosum Schlechtendal, a Mexican diploid species geographically isolated from the other diploid A-genome species in potato relatives.</title>
        <authorList>
            <person name="Hosaka K."/>
        </authorList>
    </citation>
    <scope>NUCLEOTIDE SEQUENCE</scope>
    <source>
        <tissue evidence="2">Young leaves</tissue>
    </source>
</reference>
<dbReference type="InterPro" id="IPR043502">
    <property type="entry name" value="DNA/RNA_pol_sf"/>
</dbReference>
<evidence type="ECO:0000259" key="1">
    <source>
        <dbReference type="Pfam" id="PF17919"/>
    </source>
</evidence>
<sequence length="335" mass="38104">MACVGGPWFASATLPRLSPKILSKGRPTAQTTDRRTNHRPCEGIRVDSQKIEAVKQWPIPTSPIDIRSFLGLAGYYRRFMEGFSSIAFPLTKLTQKIKFQWSDDCEKSFAELKTRLTTTSVLTLKEGSDGYVIYCDGSRVGLGCVLIQQDVFTDHKRLQYVTTQKELNLRQRRWLDFLKDYDMGMYYHPGKANVVADALSRKSMGSVEHEVMRYSKKGKLSPRYVGPYKNLKRNCVDDPASIIPLKSVAVKDSLTYKEVPVEILDRQVRRLRNKEVASVKRICMFLELSSVRNQFPVFSGRVCSSFPPFQLVSSSFEDECSQGGDNVTPRIQKQT</sequence>
<dbReference type="InterPro" id="IPR041577">
    <property type="entry name" value="RT_RNaseH_2"/>
</dbReference>
<dbReference type="EMBL" id="CP133613">
    <property type="protein sequence ID" value="WMV13690.1"/>
    <property type="molecule type" value="Genomic_DNA"/>
</dbReference>
<protein>
    <recommendedName>
        <fullName evidence="1">Reverse transcriptase/retrotransposon-derived protein RNase H-like domain-containing protein</fullName>
    </recommendedName>
</protein>
<keyword evidence="3" id="KW-1185">Reference proteome</keyword>
<evidence type="ECO:0000313" key="2">
    <source>
        <dbReference type="EMBL" id="WMV13690.1"/>
    </source>
</evidence>
<feature type="domain" description="Reverse transcriptase/retrotransposon-derived protein RNase H-like" evidence="1">
    <location>
        <begin position="101"/>
        <end position="160"/>
    </location>
</feature>
<organism evidence="2 3">
    <name type="scientific">Solanum verrucosum</name>
    <dbReference type="NCBI Taxonomy" id="315347"/>
    <lineage>
        <taxon>Eukaryota</taxon>
        <taxon>Viridiplantae</taxon>
        <taxon>Streptophyta</taxon>
        <taxon>Embryophyta</taxon>
        <taxon>Tracheophyta</taxon>
        <taxon>Spermatophyta</taxon>
        <taxon>Magnoliopsida</taxon>
        <taxon>eudicotyledons</taxon>
        <taxon>Gunneridae</taxon>
        <taxon>Pentapetalae</taxon>
        <taxon>asterids</taxon>
        <taxon>lamiids</taxon>
        <taxon>Solanales</taxon>
        <taxon>Solanaceae</taxon>
        <taxon>Solanoideae</taxon>
        <taxon>Solaneae</taxon>
        <taxon>Solanum</taxon>
    </lineage>
</organism>
<name>A0AAF0THU0_SOLVR</name>
<accession>A0AAF0THU0</accession>
<proteinExistence type="predicted"/>
<dbReference type="PANTHER" id="PTHR34072">
    <property type="entry name" value="ENZYMATIC POLYPROTEIN-RELATED"/>
    <property type="match status" value="1"/>
</dbReference>
<dbReference type="Proteomes" id="UP001234989">
    <property type="component" value="Chromosome 2"/>
</dbReference>
<dbReference type="Pfam" id="PF17919">
    <property type="entry name" value="RT_RNaseH_2"/>
    <property type="match status" value="1"/>
</dbReference>
<gene>
    <name evidence="2" type="ORF">MTR67_007075</name>
</gene>
<dbReference type="PANTHER" id="PTHR34072:SF59">
    <property type="entry name" value="CCHC-TYPE INTEGRASE"/>
    <property type="match status" value="1"/>
</dbReference>
<dbReference type="Gene3D" id="3.30.70.270">
    <property type="match status" value="1"/>
</dbReference>